<keyword evidence="2" id="KW-1185">Reference proteome</keyword>
<protein>
    <submittedName>
        <fullName evidence="1">Uncharacterized protein</fullName>
    </submittedName>
</protein>
<name>A0A9D4B9D8_9SAUR</name>
<proteinExistence type="predicted"/>
<gene>
    <name evidence="1" type="ORF">KIL84_018807</name>
</gene>
<dbReference type="Proteomes" id="UP000827986">
    <property type="component" value="Unassembled WGS sequence"/>
</dbReference>
<evidence type="ECO:0000313" key="2">
    <source>
        <dbReference type="Proteomes" id="UP000827986"/>
    </source>
</evidence>
<sequence length="101" mass="11597">MLTFMQRLRKVDEENAHTSRVPSEERAFLLTVKSKACERDYSKLHIDHFGLESLNCTSQVNHNKSFKRKGQICEVLFVFTETSSPTFPSLTSSGINYHLSD</sequence>
<dbReference type="EMBL" id="JAHDVG010000463">
    <property type="protein sequence ID" value="KAH1186058.1"/>
    <property type="molecule type" value="Genomic_DNA"/>
</dbReference>
<accession>A0A9D4B9D8</accession>
<organism evidence="1 2">
    <name type="scientific">Mauremys mutica</name>
    <name type="common">yellowpond turtle</name>
    <dbReference type="NCBI Taxonomy" id="74926"/>
    <lineage>
        <taxon>Eukaryota</taxon>
        <taxon>Metazoa</taxon>
        <taxon>Chordata</taxon>
        <taxon>Craniata</taxon>
        <taxon>Vertebrata</taxon>
        <taxon>Euteleostomi</taxon>
        <taxon>Archelosauria</taxon>
        <taxon>Testudinata</taxon>
        <taxon>Testudines</taxon>
        <taxon>Cryptodira</taxon>
        <taxon>Durocryptodira</taxon>
        <taxon>Testudinoidea</taxon>
        <taxon>Geoemydidae</taxon>
        <taxon>Geoemydinae</taxon>
        <taxon>Mauremys</taxon>
    </lineage>
</organism>
<reference evidence="1" key="1">
    <citation type="submission" date="2021-09" db="EMBL/GenBank/DDBJ databases">
        <title>The genome of Mauremys mutica provides insights into the evolution of semi-aquatic lifestyle.</title>
        <authorList>
            <person name="Gong S."/>
            <person name="Gao Y."/>
        </authorList>
    </citation>
    <scope>NUCLEOTIDE SEQUENCE</scope>
    <source>
        <strain evidence="1">MM-2020</strain>
        <tissue evidence="1">Muscle</tissue>
    </source>
</reference>
<comment type="caution">
    <text evidence="1">The sequence shown here is derived from an EMBL/GenBank/DDBJ whole genome shotgun (WGS) entry which is preliminary data.</text>
</comment>
<dbReference type="AlphaFoldDB" id="A0A9D4B9D8"/>
<evidence type="ECO:0000313" key="1">
    <source>
        <dbReference type="EMBL" id="KAH1186058.1"/>
    </source>
</evidence>